<dbReference type="Pfam" id="PF16177">
    <property type="entry name" value="ACAS_N"/>
    <property type="match status" value="1"/>
</dbReference>
<dbReference type="InterPro" id="IPR042099">
    <property type="entry name" value="ANL_N_sf"/>
</dbReference>
<keyword evidence="3" id="KW-0443">Lipid metabolism</keyword>
<dbReference type="PANTHER" id="PTHR24095:SF110">
    <property type="entry name" value="ACETYL-COENZYME A SYNTHETASE 2-LIKE, MITOCHONDRIAL"/>
    <property type="match status" value="1"/>
</dbReference>
<accession>A0A4Z2C591</accession>
<comment type="similarity">
    <text evidence="1">Belongs to the ATP-dependent AMP-binding enzyme family.</text>
</comment>
<gene>
    <name evidence="7" type="ORF">fugu_012400</name>
</gene>
<evidence type="ECO:0000259" key="6">
    <source>
        <dbReference type="Pfam" id="PF16177"/>
    </source>
</evidence>
<dbReference type="PROSITE" id="PS00455">
    <property type="entry name" value="AMP_BINDING"/>
    <property type="match status" value="1"/>
</dbReference>
<protein>
    <recommendedName>
        <fullName evidence="2">acetate--CoA ligase</fullName>
        <ecNumber evidence="2">6.2.1.1</ecNumber>
    </recommendedName>
</protein>
<dbReference type="Gene3D" id="3.40.50.12780">
    <property type="entry name" value="N-terminal domain of ligase-like"/>
    <property type="match status" value="1"/>
</dbReference>
<feature type="domain" description="Acetyl-coenzyme A synthetase N-terminal" evidence="6">
    <location>
        <begin position="63"/>
        <end position="117"/>
    </location>
</feature>
<feature type="region of interest" description="Disordered" evidence="4">
    <location>
        <begin position="431"/>
        <end position="454"/>
    </location>
</feature>
<dbReference type="GO" id="GO:0006629">
    <property type="term" value="P:lipid metabolic process"/>
    <property type="evidence" value="ECO:0007669"/>
    <property type="project" value="UniProtKB-KW"/>
</dbReference>
<evidence type="ECO:0000256" key="1">
    <source>
        <dbReference type="ARBA" id="ARBA00006432"/>
    </source>
</evidence>
<dbReference type="SUPFAM" id="SSF56801">
    <property type="entry name" value="Acetyl-CoA synthetase-like"/>
    <property type="match status" value="1"/>
</dbReference>
<evidence type="ECO:0000256" key="3">
    <source>
        <dbReference type="ARBA" id="ARBA00023098"/>
    </source>
</evidence>
<name>A0A4Z2C591_9TELE</name>
<proteinExistence type="inferred from homology"/>
<dbReference type="InterPro" id="IPR020845">
    <property type="entry name" value="AMP-binding_CS"/>
</dbReference>
<dbReference type="InterPro" id="IPR000873">
    <property type="entry name" value="AMP-dep_synth/lig_dom"/>
</dbReference>
<evidence type="ECO:0000313" key="8">
    <source>
        <dbReference type="Proteomes" id="UP000516260"/>
    </source>
</evidence>
<dbReference type="AlphaFoldDB" id="A0A4Z2C591"/>
<dbReference type="InterPro" id="IPR032387">
    <property type="entry name" value="ACAS_N"/>
</dbReference>
<dbReference type="Proteomes" id="UP000516260">
    <property type="component" value="Chromosome 13"/>
</dbReference>
<evidence type="ECO:0000256" key="4">
    <source>
        <dbReference type="SAM" id="MobiDB-lite"/>
    </source>
</evidence>
<sequence length="454" mass="50154">MTVSHSCLRTRTLSRVLFQTSFSRRGSLAAFKIRTDTVPQRCLTTLPSPGYWNSELSRLSHGDLYRLSVTEPDRFWGAAATDKLRWIEPFHRVRDCDLSSGKISWFQGGKLNVSVNCLDVHVEKHPDRVALIWEKDEPESCWRQPVRLANTLKSHGIKKGDTVAIYMPVSPLAVAALLACARIGAVHTVVFAGFSSEALAGRIQDAKCKAVITCNEGVRGGRLIPLKATVDAALKSCPTVRHVFVSQRTEKQCMMGEMDVPLEEVMCRQSAVCAAEPLDSEDLLFLLYTSGSTGKPKGIVHTQAGYLLYTSLTHQYVFDYRDGDVFGCVADIGWITGHSYVVYGPLCNGATTVLFESTPVYPNPGRYWEMVERLRINQFYGAPTALRLLLKYDEQWVKKYDRSSLQTLGSETGGICIAPRPAEEGAPILPNHGHEALLRDPGGSNGREGGKAKC</sequence>
<dbReference type="GO" id="GO:0003987">
    <property type="term" value="F:acetate-CoA ligase activity"/>
    <property type="evidence" value="ECO:0007669"/>
    <property type="project" value="UniProtKB-EC"/>
</dbReference>
<reference evidence="7 8" key="1">
    <citation type="submission" date="2019-04" db="EMBL/GenBank/DDBJ databases">
        <title>The sequence and de novo assembly of Takifugu bimaculatus genome using PacBio and Hi-C technologies.</title>
        <authorList>
            <person name="Xu P."/>
            <person name="Liu B."/>
            <person name="Zhou Z."/>
        </authorList>
    </citation>
    <scope>NUCLEOTIDE SEQUENCE [LARGE SCALE GENOMIC DNA]</scope>
    <source>
        <strain evidence="7">TB-2018</strain>
        <tissue evidence="7">Muscle</tissue>
    </source>
</reference>
<dbReference type="PANTHER" id="PTHR24095">
    <property type="entry name" value="ACETYL-COENZYME A SYNTHETASE"/>
    <property type="match status" value="1"/>
</dbReference>
<dbReference type="Pfam" id="PF00501">
    <property type="entry name" value="AMP-binding"/>
    <property type="match status" value="1"/>
</dbReference>
<keyword evidence="8" id="KW-1185">Reference proteome</keyword>
<dbReference type="EC" id="6.2.1.1" evidence="2"/>
<dbReference type="GO" id="GO:0006085">
    <property type="term" value="P:acetyl-CoA biosynthetic process"/>
    <property type="evidence" value="ECO:0007669"/>
    <property type="project" value="TreeGrafter"/>
</dbReference>
<evidence type="ECO:0000313" key="7">
    <source>
        <dbReference type="EMBL" id="TNM99367.1"/>
    </source>
</evidence>
<comment type="caution">
    <text evidence="7">The sequence shown here is derived from an EMBL/GenBank/DDBJ whole genome shotgun (WGS) entry which is preliminary data.</text>
</comment>
<dbReference type="GO" id="GO:0005739">
    <property type="term" value="C:mitochondrion"/>
    <property type="evidence" value="ECO:0007669"/>
    <property type="project" value="TreeGrafter"/>
</dbReference>
<dbReference type="EMBL" id="SWLE01000005">
    <property type="protein sequence ID" value="TNM99367.1"/>
    <property type="molecule type" value="Genomic_DNA"/>
</dbReference>
<organism evidence="7 8">
    <name type="scientific">Takifugu bimaculatus</name>
    <dbReference type="NCBI Taxonomy" id="433685"/>
    <lineage>
        <taxon>Eukaryota</taxon>
        <taxon>Metazoa</taxon>
        <taxon>Chordata</taxon>
        <taxon>Craniata</taxon>
        <taxon>Vertebrata</taxon>
        <taxon>Euteleostomi</taxon>
        <taxon>Actinopterygii</taxon>
        <taxon>Neopterygii</taxon>
        <taxon>Teleostei</taxon>
        <taxon>Neoteleostei</taxon>
        <taxon>Acanthomorphata</taxon>
        <taxon>Eupercaria</taxon>
        <taxon>Tetraodontiformes</taxon>
        <taxon>Tetradontoidea</taxon>
        <taxon>Tetraodontidae</taxon>
        <taxon>Takifugu</taxon>
    </lineage>
</organism>
<evidence type="ECO:0000259" key="5">
    <source>
        <dbReference type="Pfam" id="PF00501"/>
    </source>
</evidence>
<feature type="domain" description="AMP-dependent synthetase/ligase" evidence="5">
    <location>
        <begin position="119"/>
        <end position="414"/>
    </location>
</feature>
<evidence type="ECO:0000256" key="2">
    <source>
        <dbReference type="ARBA" id="ARBA00013275"/>
    </source>
</evidence>